<keyword evidence="4" id="KW-0560">Oxidoreductase</keyword>
<dbReference type="PANTHER" id="PTHR42973">
    <property type="entry name" value="BINDING OXIDOREDUCTASE, PUTATIVE (AFU_ORTHOLOGUE AFUA_1G17690)-RELATED"/>
    <property type="match status" value="1"/>
</dbReference>
<dbReference type="InterPro" id="IPR016166">
    <property type="entry name" value="FAD-bd_PCMH"/>
</dbReference>
<dbReference type="GO" id="GO:0016491">
    <property type="term" value="F:oxidoreductase activity"/>
    <property type="evidence" value="ECO:0007669"/>
    <property type="project" value="UniProtKB-KW"/>
</dbReference>
<proteinExistence type="inferred from homology"/>
<evidence type="ECO:0000256" key="1">
    <source>
        <dbReference type="ARBA" id="ARBA00005466"/>
    </source>
</evidence>
<evidence type="ECO:0000256" key="3">
    <source>
        <dbReference type="ARBA" id="ARBA00022827"/>
    </source>
</evidence>
<name>A0A175VRZ1_9PEZI</name>
<dbReference type="VEuPathDB" id="FungiDB:MMYC01_209831"/>
<dbReference type="STRING" id="100816.A0A175VRZ1"/>
<keyword evidence="3" id="KW-0274">FAD</keyword>
<dbReference type="SUPFAM" id="SSF56176">
    <property type="entry name" value="FAD-binding/transporter-associated domain-like"/>
    <property type="match status" value="1"/>
</dbReference>
<dbReference type="Pfam" id="PF01565">
    <property type="entry name" value="FAD_binding_4"/>
    <property type="match status" value="1"/>
</dbReference>
<dbReference type="AlphaFoldDB" id="A0A175VRZ1"/>
<dbReference type="EMBL" id="LCTW02000459">
    <property type="protein sequence ID" value="KXX73524.1"/>
    <property type="molecule type" value="Genomic_DNA"/>
</dbReference>
<keyword evidence="2" id="KW-0285">Flavoprotein</keyword>
<feature type="domain" description="FAD-binding PCMH-type" evidence="5">
    <location>
        <begin position="41"/>
        <end position="212"/>
    </location>
</feature>
<comment type="similarity">
    <text evidence="1">Belongs to the oxygen-dependent FAD-linked oxidoreductase family.</text>
</comment>
<dbReference type="Gene3D" id="3.30.465.10">
    <property type="match status" value="1"/>
</dbReference>
<keyword evidence="7" id="KW-1185">Reference proteome</keyword>
<gene>
    <name evidence="6" type="ORF">MMYC01_209831</name>
</gene>
<evidence type="ECO:0000259" key="5">
    <source>
        <dbReference type="PROSITE" id="PS51387"/>
    </source>
</evidence>
<dbReference type="InterPro" id="IPR016169">
    <property type="entry name" value="FAD-bd_PCMH_sub2"/>
</dbReference>
<evidence type="ECO:0000313" key="6">
    <source>
        <dbReference type="EMBL" id="KXX73524.1"/>
    </source>
</evidence>
<dbReference type="InterPro" id="IPR050416">
    <property type="entry name" value="FAD-linked_Oxidoreductase"/>
</dbReference>
<dbReference type="OrthoDB" id="2151789at2759"/>
<evidence type="ECO:0000256" key="2">
    <source>
        <dbReference type="ARBA" id="ARBA00022630"/>
    </source>
</evidence>
<comment type="caution">
    <text evidence="6">The sequence shown here is derived from an EMBL/GenBank/DDBJ whole genome shotgun (WGS) entry which is preliminary data.</text>
</comment>
<dbReference type="InterPro" id="IPR036318">
    <property type="entry name" value="FAD-bd_PCMH-like_sf"/>
</dbReference>
<dbReference type="InterPro" id="IPR016167">
    <property type="entry name" value="FAD-bd_PCMH_sub1"/>
</dbReference>
<dbReference type="PANTHER" id="PTHR42973:SF53">
    <property type="entry name" value="FAD-BINDING PCMH-TYPE DOMAIN-CONTAINING PROTEIN-RELATED"/>
    <property type="match status" value="1"/>
</dbReference>
<organism evidence="6 7">
    <name type="scientific">Madurella mycetomatis</name>
    <dbReference type="NCBI Taxonomy" id="100816"/>
    <lineage>
        <taxon>Eukaryota</taxon>
        <taxon>Fungi</taxon>
        <taxon>Dikarya</taxon>
        <taxon>Ascomycota</taxon>
        <taxon>Pezizomycotina</taxon>
        <taxon>Sordariomycetes</taxon>
        <taxon>Sordariomycetidae</taxon>
        <taxon>Sordariales</taxon>
        <taxon>Sordariales incertae sedis</taxon>
        <taxon>Madurella</taxon>
    </lineage>
</organism>
<dbReference type="PROSITE" id="PS51387">
    <property type="entry name" value="FAD_PCMH"/>
    <property type="match status" value="1"/>
</dbReference>
<dbReference type="Proteomes" id="UP000078237">
    <property type="component" value="Unassembled WGS sequence"/>
</dbReference>
<reference evidence="6 7" key="1">
    <citation type="journal article" date="2016" name="Genome Announc.">
        <title>Genome Sequence of Madurella mycetomatis mm55, Isolated from a Human Mycetoma Case in Sudan.</title>
        <authorList>
            <person name="Smit S."/>
            <person name="Derks M.F."/>
            <person name="Bervoets S."/>
            <person name="Fahal A."/>
            <person name="van Leeuwen W."/>
            <person name="van Belkum A."/>
            <person name="van de Sande W.W."/>
        </authorList>
    </citation>
    <scope>NUCLEOTIDE SEQUENCE [LARGE SCALE GENOMIC DNA]</scope>
    <source>
        <strain evidence="7">mm55</strain>
    </source>
</reference>
<accession>A0A175VRZ1</accession>
<dbReference type="Gene3D" id="3.30.43.10">
    <property type="entry name" value="Uridine Diphospho-n-acetylenolpyruvylglucosamine Reductase, domain 2"/>
    <property type="match status" value="1"/>
</dbReference>
<sequence length="479" mass="51864">MGATHPKQAESLLAAGLQDRILLPGTPEYLARIDSYWSNSSKLRPACILQPQSAYEVADAVKALVAADQKFAIRSGGCNFWPSNNIENGVTIDLGRMAWVKYNSGNETVSIGPGTRWGQVYQHLAKYQRAVAGGREATVGVGGLVLGGGNTLFTGRHGFACDNVVEYEVVLASGQIIVATAGGPYDDLFVALKGGGNNFGIVTAFTMRALPCESIWGGGVMLPVDIMPAAADAFVEFTRNLADDPDSNLICMVAHLQPKPGIVIAALYANMAGVEKPPIFDKWLAFPELFASYKRTTILELMNTTEQATGYHGIWFTLSFANNTCILLRATELHAQLVSELESHIPDHDFKTQCIFQPLPRVFAHRSAEAGGNVLGLERNCVDGVLWGAHVMVRTAALEAWAYPRLRAYAASVNGLLDWTTANYANPSQRVLQSYGPVNVERIREAARKYDPEGVFQRLCPGGFKILEVDAGVVEEPTS</sequence>
<dbReference type="InterPro" id="IPR006094">
    <property type="entry name" value="Oxid_FAD_bind_N"/>
</dbReference>
<evidence type="ECO:0000313" key="7">
    <source>
        <dbReference type="Proteomes" id="UP000078237"/>
    </source>
</evidence>
<protein>
    <submittedName>
        <fullName evidence="6">Bifunctional solanapyrone synthase</fullName>
    </submittedName>
</protein>
<evidence type="ECO:0000256" key="4">
    <source>
        <dbReference type="ARBA" id="ARBA00023002"/>
    </source>
</evidence>
<dbReference type="GO" id="GO:0071949">
    <property type="term" value="F:FAD binding"/>
    <property type="evidence" value="ECO:0007669"/>
    <property type="project" value="InterPro"/>
</dbReference>
<dbReference type="Gene3D" id="3.40.462.20">
    <property type="match status" value="1"/>
</dbReference>